<evidence type="ECO:0000313" key="1">
    <source>
        <dbReference type="EMBL" id="GFY87142.1"/>
    </source>
</evidence>
<comment type="caution">
    <text evidence="1">The sequence shown here is derived from an EMBL/GenBank/DDBJ whole genome shotgun (WGS) entry which is preliminary data.</text>
</comment>
<dbReference type="EMBL" id="BJWL01000005">
    <property type="protein sequence ID" value="GFY87142.1"/>
    <property type="molecule type" value="Genomic_DNA"/>
</dbReference>
<dbReference type="PANTHER" id="PTHR22958:SF1">
    <property type="entry name" value="GLYCEROPHOSPHOCHOLINE PHOSPHODIESTERASE GPCPD1"/>
    <property type="match status" value="1"/>
</dbReference>
<reference evidence="1 2" key="1">
    <citation type="submission" date="2019-07" db="EMBL/GenBank/DDBJ databases">
        <title>De Novo Assembly of kiwifruit Actinidia rufa.</title>
        <authorList>
            <person name="Sugita-Konishi S."/>
            <person name="Sato K."/>
            <person name="Mori E."/>
            <person name="Abe Y."/>
            <person name="Kisaki G."/>
            <person name="Hamano K."/>
            <person name="Suezawa K."/>
            <person name="Otani M."/>
            <person name="Fukuda T."/>
            <person name="Manabe T."/>
            <person name="Gomi K."/>
            <person name="Tabuchi M."/>
            <person name="Akimitsu K."/>
            <person name="Kataoka I."/>
        </authorList>
    </citation>
    <scope>NUCLEOTIDE SEQUENCE [LARGE SCALE GENOMIC DNA]</scope>
    <source>
        <strain evidence="2">cv. Fuchu</strain>
    </source>
</reference>
<organism evidence="1 2">
    <name type="scientific">Actinidia rufa</name>
    <dbReference type="NCBI Taxonomy" id="165716"/>
    <lineage>
        <taxon>Eukaryota</taxon>
        <taxon>Viridiplantae</taxon>
        <taxon>Streptophyta</taxon>
        <taxon>Embryophyta</taxon>
        <taxon>Tracheophyta</taxon>
        <taxon>Spermatophyta</taxon>
        <taxon>Magnoliopsida</taxon>
        <taxon>eudicotyledons</taxon>
        <taxon>Gunneridae</taxon>
        <taxon>Pentapetalae</taxon>
        <taxon>asterids</taxon>
        <taxon>Ericales</taxon>
        <taxon>Actinidiaceae</taxon>
        <taxon>Actinidia</taxon>
    </lineage>
</organism>
<sequence>MFTLLNLNVMLNVTRTLFNKLIKNNGKGGLQGIVSEVKGIFRNPGAIPKIKEAKLSLLTYGKLNNVPEAVYMQHLMGVEGVIVDLVQEITEAVSYMIKPSMEEGEEEVLVEGEGQIQVKAKPQFSERELSFLLKLIPELMQL</sequence>
<gene>
    <name evidence="1" type="ORF">Acr_05g0007810</name>
</gene>
<dbReference type="PANTHER" id="PTHR22958">
    <property type="entry name" value="GLYCEROPHOSPHORYL DIESTER PHOSPHODIESTERASE"/>
    <property type="match status" value="1"/>
</dbReference>
<name>A0A7J0ELG2_9ERIC</name>
<dbReference type="InterPro" id="IPR051578">
    <property type="entry name" value="GDPD"/>
</dbReference>
<evidence type="ECO:0000313" key="2">
    <source>
        <dbReference type="Proteomes" id="UP000585474"/>
    </source>
</evidence>
<dbReference type="Proteomes" id="UP000585474">
    <property type="component" value="Unassembled WGS sequence"/>
</dbReference>
<dbReference type="GO" id="GO:0046475">
    <property type="term" value="P:glycerophospholipid catabolic process"/>
    <property type="evidence" value="ECO:0007669"/>
    <property type="project" value="TreeGrafter"/>
</dbReference>
<proteinExistence type="predicted"/>
<protein>
    <submittedName>
        <fullName evidence="1">PLC-like phosphodiesterases superfamily protein</fullName>
    </submittedName>
</protein>
<dbReference type="OrthoDB" id="1739444at2759"/>
<keyword evidence="2" id="KW-1185">Reference proteome</keyword>
<dbReference type="AlphaFoldDB" id="A0A7J0ELG2"/>
<accession>A0A7J0ELG2</accession>